<reference evidence="10 11" key="1">
    <citation type="submission" date="2018-08" db="EMBL/GenBank/DDBJ databases">
        <title>A genome reference for cultivated species of the human gut microbiota.</title>
        <authorList>
            <person name="Zou Y."/>
            <person name="Xue W."/>
            <person name="Luo G."/>
        </authorList>
    </citation>
    <scope>NUCLEOTIDE SEQUENCE [LARGE SCALE GENOMIC DNA]</scope>
    <source>
        <strain evidence="10 11">AM34-17</strain>
    </source>
</reference>
<dbReference type="InterPro" id="IPR035587">
    <property type="entry name" value="DUS-like_FMN-bd"/>
</dbReference>
<organism evidence="10 11">
    <name type="scientific">Parabacteroides merdae</name>
    <dbReference type="NCBI Taxonomy" id="46503"/>
    <lineage>
        <taxon>Bacteria</taxon>
        <taxon>Pseudomonadati</taxon>
        <taxon>Bacteroidota</taxon>
        <taxon>Bacteroidia</taxon>
        <taxon>Bacteroidales</taxon>
        <taxon>Tannerellaceae</taxon>
        <taxon>Parabacteroides</taxon>
    </lineage>
</organism>
<dbReference type="SUPFAM" id="SSF51395">
    <property type="entry name" value="FMN-linked oxidoreductases"/>
    <property type="match status" value="1"/>
</dbReference>
<dbReference type="Proteomes" id="UP000286260">
    <property type="component" value="Unassembled WGS sequence"/>
</dbReference>
<feature type="binding site" evidence="7">
    <location>
        <begin position="221"/>
        <end position="222"/>
    </location>
    <ligand>
        <name>FMN</name>
        <dbReference type="ChEBI" id="CHEBI:58210"/>
    </ligand>
</feature>
<feature type="binding site" evidence="7">
    <location>
        <position position="136"/>
    </location>
    <ligand>
        <name>FMN</name>
        <dbReference type="ChEBI" id="CHEBI:58210"/>
    </ligand>
</feature>
<dbReference type="EMBL" id="BQNZ01000001">
    <property type="protein sequence ID" value="GKH71271.1"/>
    <property type="molecule type" value="Genomic_DNA"/>
</dbReference>
<keyword evidence="3 5" id="KW-0819">tRNA processing</keyword>
<dbReference type="PANTHER" id="PTHR45846:SF1">
    <property type="entry name" value="TRNA-DIHYDROURIDINE(47) SYNTHASE [NAD(P)(+)]-LIKE"/>
    <property type="match status" value="1"/>
</dbReference>
<name>A0A3R6IB41_9BACT</name>
<keyword evidence="7" id="KW-0547">Nucleotide-binding</keyword>
<feature type="binding site" evidence="7">
    <location>
        <position position="67"/>
    </location>
    <ligand>
        <name>FMN</name>
        <dbReference type="ChEBI" id="CHEBI:58210"/>
    </ligand>
</feature>
<evidence type="ECO:0000256" key="5">
    <source>
        <dbReference type="PIRNR" id="PIRNR006621"/>
    </source>
</evidence>
<dbReference type="InterPro" id="IPR001269">
    <property type="entry name" value="DUS_fam"/>
</dbReference>
<comment type="function">
    <text evidence="5">Catalyzes the synthesis of 5,6-dihydrouridine (D), a modified base found in the D-loop of most tRNAs, via the reduction of the C5-C6 double bond in target uridines.</text>
</comment>
<evidence type="ECO:0000313" key="10">
    <source>
        <dbReference type="EMBL" id="RHC87987.1"/>
    </source>
</evidence>
<keyword evidence="2 5" id="KW-0288">FMN</keyword>
<comment type="similarity">
    <text evidence="5">Belongs to the dus family.</text>
</comment>
<dbReference type="GO" id="GO:0050660">
    <property type="term" value="F:flavin adenine dinucleotide binding"/>
    <property type="evidence" value="ECO:0007669"/>
    <property type="project" value="InterPro"/>
</dbReference>
<dbReference type="GO" id="GO:0017150">
    <property type="term" value="F:tRNA dihydrouridine synthase activity"/>
    <property type="evidence" value="ECO:0007669"/>
    <property type="project" value="InterPro"/>
</dbReference>
<evidence type="ECO:0000256" key="1">
    <source>
        <dbReference type="ARBA" id="ARBA00022630"/>
    </source>
</evidence>
<dbReference type="PIRSF" id="PIRSF006621">
    <property type="entry name" value="Dus"/>
    <property type="match status" value="1"/>
</dbReference>
<comment type="caution">
    <text evidence="10">The sequence shown here is derived from an EMBL/GenBank/DDBJ whole genome shotgun (WGS) entry which is preliminary data.</text>
</comment>
<evidence type="ECO:0000313" key="11">
    <source>
        <dbReference type="Proteomes" id="UP000286260"/>
    </source>
</evidence>
<evidence type="ECO:0000313" key="9">
    <source>
        <dbReference type="EMBL" id="GKH71271.1"/>
    </source>
</evidence>
<dbReference type="EMBL" id="QSII01000007">
    <property type="protein sequence ID" value="RHC87987.1"/>
    <property type="molecule type" value="Genomic_DNA"/>
</dbReference>
<evidence type="ECO:0000259" key="8">
    <source>
        <dbReference type="Pfam" id="PF01207"/>
    </source>
</evidence>
<evidence type="ECO:0000256" key="4">
    <source>
        <dbReference type="ARBA" id="ARBA00023002"/>
    </source>
</evidence>
<feature type="active site" description="Proton donor" evidence="6">
    <location>
        <position position="97"/>
    </location>
</feature>
<keyword evidence="1 5" id="KW-0285">Flavoprotein</keyword>
<accession>A0A3R6IB41</accession>
<evidence type="ECO:0000256" key="2">
    <source>
        <dbReference type="ARBA" id="ARBA00022643"/>
    </source>
</evidence>
<protein>
    <recommendedName>
        <fullName evidence="5">tRNA-dihydrouridine synthase</fullName>
        <ecNumber evidence="5">1.3.1.-</ecNumber>
    </recommendedName>
</protein>
<evidence type="ECO:0000256" key="7">
    <source>
        <dbReference type="PIRSR" id="PIRSR006621-2"/>
    </source>
</evidence>
<dbReference type="AlphaFoldDB" id="A0A3R6IB41"/>
<dbReference type="Pfam" id="PF01207">
    <property type="entry name" value="Dus"/>
    <property type="match status" value="1"/>
</dbReference>
<dbReference type="RefSeq" id="WP_005635238.1">
    <property type="nucleotide sequence ID" value="NZ_BAABYG010000001.1"/>
</dbReference>
<feature type="domain" description="DUS-like FMN-binding" evidence="8">
    <location>
        <begin position="9"/>
        <end position="298"/>
    </location>
</feature>
<dbReference type="GO" id="GO:0003723">
    <property type="term" value="F:RNA binding"/>
    <property type="evidence" value="ECO:0007669"/>
    <property type="project" value="TreeGrafter"/>
</dbReference>
<feature type="binding site" evidence="7">
    <location>
        <position position="165"/>
    </location>
    <ligand>
        <name>FMN</name>
        <dbReference type="ChEBI" id="CHEBI:58210"/>
    </ligand>
</feature>
<comment type="cofactor">
    <cofactor evidence="5 7">
        <name>FMN</name>
        <dbReference type="ChEBI" id="CHEBI:58210"/>
    </cofactor>
</comment>
<dbReference type="OrthoDB" id="9764501at2"/>
<keyword evidence="4 5" id="KW-0560">Oxidoreductase</keyword>
<reference evidence="9" key="2">
    <citation type="submission" date="2022-01" db="EMBL/GenBank/DDBJ databases">
        <title>Novel bile acid biosynthetic pathways are enriched in the microbiome of centenarians.</title>
        <authorList>
            <person name="Sato Y."/>
            <person name="Atarashi K."/>
            <person name="Plichta R.D."/>
            <person name="Arai Y."/>
            <person name="Sasajima S."/>
            <person name="Kearney M.S."/>
            <person name="Suda W."/>
            <person name="Takeshita K."/>
            <person name="Sasaki T."/>
            <person name="Okamoto S."/>
            <person name="Skelly N.A."/>
            <person name="Okamura Y."/>
            <person name="Vlamakis H."/>
            <person name="Li Y."/>
            <person name="Tanoue T."/>
            <person name="Takei H."/>
            <person name="Nittono H."/>
            <person name="Narushima S."/>
            <person name="Irie J."/>
            <person name="Itoh H."/>
            <person name="Moriya K."/>
            <person name="Sugiura Y."/>
            <person name="Suematsu M."/>
            <person name="Moritoki N."/>
            <person name="Shibata S."/>
            <person name="Littman R.D."/>
            <person name="Fischbach A.M."/>
            <person name="Uwamino Y."/>
            <person name="Inoue T."/>
            <person name="Honda A."/>
            <person name="Hattori M."/>
            <person name="Murai T."/>
            <person name="Xavier J.R."/>
            <person name="Hirose N."/>
            <person name="Honda K."/>
        </authorList>
    </citation>
    <scope>NUCLEOTIDE SEQUENCE</scope>
    <source>
        <strain evidence="9">CE91-St3</strain>
    </source>
</reference>
<gene>
    <name evidence="9" type="ORF">CE91St3_11340</name>
    <name evidence="10" type="ORF">DW828_07155</name>
</gene>
<evidence type="ECO:0000256" key="6">
    <source>
        <dbReference type="PIRSR" id="PIRSR006621-1"/>
    </source>
</evidence>
<dbReference type="Gene3D" id="3.20.20.70">
    <property type="entry name" value="Aldolase class I"/>
    <property type="match status" value="1"/>
</dbReference>
<dbReference type="GeneID" id="49205132"/>
<proteinExistence type="inferred from homology"/>
<evidence type="ECO:0000256" key="3">
    <source>
        <dbReference type="ARBA" id="ARBA00022694"/>
    </source>
</evidence>
<dbReference type="PANTHER" id="PTHR45846">
    <property type="entry name" value="TRNA-DIHYDROURIDINE(47) SYNTHASE [NAD(P)(+)]-LIKE"/>
    <property type="match status" value="1"/>
</dbReference>
<dbReference type="Proteomes" id="UP001055114">
    <property type="component" value="Unassembled WGS sequence"/>
</dbReference>
<dbReference type="InterPro" id="IPR013785">
    <property type="entry name" value="Aldolase_TIM"/>
</dbReference>
<sequence>MMEPYVIHFAPLQGYTDSVYREAHAQIFGGVETYYTPFVRLEKTGFRNKELRDLVPEANTSASLVPQMIAASPEEFRRIAGLFRESGYRRADINLGCPFPMQARQHRGAGILPYPDEVKVLLETIFEFPEIQFSVKLRLGWDSPEEAQALLPFLNGLPLTHLTLHPRIGTQQYKGKTDLSAFSRFYDSCTLPLFYNGDIRTLPDIRSLTGRFPRLKGIMIGRGLLSSPWLATEYISDTPLTAQEKIEKLSAFHALLLAGYSSRLEGGEHQVLDKMKTLWDYLLLDAEKRLRKKILKSSRLADYQEAVRNLIYDTSITAGQ</sequence>
<dbReference type="EC" id="1.3.1.-" evidence="5"/>
<dbReference type="CDD" id="cd02801">
    <property type="entry name" value="DUS_like_FMN"/>
    <property type="match status" value="1"/>
</dbReference>